<keyword evidence="5" id="KW-1185">Reference proteome</keyword>
<gene>
    <name evidence="4" type="ORF">OSTQU699_LOCUS10081</name>
</gene>
<dbReference type="PANTHER" id="PTHR15020">
    <property type="entry name" value="FLAVIN REDUCTASE-RELATED"/>
    <property type="match status" value="1"/>
</dbReference>
<accession>A0A8S1JC64</accession>
<evidence type="ECO:0008006" key="6">
    <source>
        <dbReference type="Google" id="ProtNLM"/>
    </source>
</evidence>
<dbReference type="SUPFAM" id="SSF49785">
    <property type="entry name" value="Galactose-binding domain-like"/>
    <property type="match status" value="1"/>
</dbReference>
<comment type="caution">
    <text evidence="4">The sequence shown here is derived from an EMBL/GenBank/DDBJ whole genome shotgun (WGS) entry which is preliminary data.</text>
</comment>
<dbReference type="Gene3D" id="3.40.50.720">
    <property type="entry name" value="NAD(P)-binding Rossmann-like Domain"/>
    <property type="match status" value="2"/>
</dbReference>
<dbReference type="EMBL" id="CAJHUC010002946">
    <property type="protein sequence ID" value="CAD7704726.1"/>
    <property type="molecule type" value="Genomic_DNA"/>
</dbReference>
<sequence>MKGASPSSAPAGAGALFRGVARFSSARRPAVDRGQGTMARAEGNGASEGRQPWDVSRFARTVMFFNETSPSKILAGILEQPFKLIRSFMGPQDLEESKTSVLRVLAPSVLDGPDLTLAGSKPPIDGIILVTGATGGVGSRVVADLLKRGATVRALVRDMEKAKKILGGLPCAKGGSLDVALGDITQKQTLLPDTFKGVRAVIICSSTVVAPVEGDTADRKKYRVGIKFYDPEIVGDTPESVEYVGVRNIVESCKDRVGLEAGAALLDPSTGTLTPEWGSLDDVVMGGCSESKIELMKGAGEDGGMAAVFSGNVTSANNGGFASVRSKNFAPAVDLGAYEGLQLRLKGDGQRYKLTLRQDTYWDSLSFVRSFDTTDGEWQTIKLPFSEFRPVFRAKTMDNGTKLDKSSITSVQIMLSKFEYDGGLNPNIRMGKFCLPVAYIKTYLSQPVTPRIVLLGSAGVTRVDRPGIDKEQEPPAVKLNEALGGILTFKLKGEDVVRGSGAPYTIVRPCALTEEPRGAPLELDQGDVIKGKVSRQDVAELLVEALSQPSVLDTAFEVKCTLPFSQPYEPEAGAEGAPRDWAALLEGANLRRGVTGKTIDGVYTGRVPEEEATASKGAEKISQ</sequence>
<evidence type="ECO:0000259" key="2">
    <source>
        <dbReference type="Pfam" id="PF08547"/>
    </source>
</evidence>
<proteinExistence type="predicted"/>
<dbReference type="InterPro" id="IPR013857">
    <property type="entry name" value="NADH-UbQ_OxRdtase-assoc_prot30"/>
</dbReference>
<dbReference type="AlphaFoldDB" id="A0A8S1JC64"/>
<dbReference type="Gene3D" id="2.60.120.430">
    <property type="entry name" value="Galactose-binding lectin"/>
    <property type="match status" value="1"/>
</dbReference>
<evidence type="ECO:0000259" key="3">
    <source>
        <dbReference type="Pfam" id="PF13460"/>
    </source>
</evidence>
<evidence type="ECO:0000313" key="4">
    <source>
        <dbReference type="EMBL" id="CAD7704726.1"/>
    </source>
</evidence>
<feature type="domain" description="NADH:ubiquinone oxidoreductase intermediate-associated protein 30" evidence="2">
    <location>
        <begin position="275"/>
        <end position="433"/>
    </location>
</feature>
<dbReference type="Pfam" id="PF13460">
    <property type="entry name" value="NAD_binding_10"/>
    <property type="match status" value="2"/>
</dbReference>
<reference evidence="4" key="1">
    <citation type="submission" date="2020-12" db="EMBL/GenBank/DDBJ databases">
        <authorList>
            <person name="Iha C."/>
        </authorList>
    </citation>
    <scope>NUCLEOTIDE SEQUENCE</scope>
</reference>
<dbReference type="InterPro" id="IPR036291">
    <property type="entry name" value="NAD(P)-bd_dom_sf"/>
</dbReference>
<dbReference type="PANTHER" id="PTHR15020:SF50">
    <property type="entry name" value="UPF0659 PROTEIN YMR090W"/>
    <property type="match status" value="1"/>
</dbReference>
<organism evidence="4 5">
    <name type="scientific">Ostreobium quekettii</name>
    <dbReference type="NCBI Taxonomy" id="121088"/>
    <lineage>
        <taxon>Eukaryota</taxon>
        <taxon>Viridiplantae</taxon>
        <taxon>Chlorophyta</taxon>
        <taxon>core chlorophytes</taxon>
        <taxon>Ulvophyceae</taxon>
        <taxon>TCBD clade</taxon>
        <taxon>Bryopsidales</taxon>
        <taxon>Ostreobineae</taxon>
        <taxon>Ostreobiaceae</taxon>
        <taxon>Ostreobium</taxon>
    </lineage>
</organism>
<dbReference type="InterPro" id="IPR016040">
    <property type="entry name" value="NAD(P)-bd_dom"/>
</dbReference>
<dbReference type="InterPro" id="IPR008979">
    <property type="entry name" value="Galactose-bd-like_sf"/>
</dbReference>
<dbReference type="OrthoDB" id="426386at2759"/>
<protein>
    <recommendedName>
        <fullName evidence="6">NADH:ubiquinone oxidoreductase complex I intermediate-associated protein 30</fullName>
    </recommendedName>
</protein>
<feature type="region of interest" description="Disordered" evidence="1">
    <location>
        <begin position="27"/>
        <end position="52"/>
    </location>
</feature>
<dbReference type="Proteomes" id="UP000708148">
    <property type="component" value="Unassembled WGS sequence"/>
</dbReference>
<evidence type="ECO:0000313" key="5">
    <source>
        <dbReference type="Proteomes" id="UP000708148"/>
    </source>
</evidence>
<feature type="domain" description="NAD(P)-binding" evidence="3">
    <location>
        <begin position="132"/>
        <end position="212"/>
    </location>
</feature>
<dbReference type="Pfam" id="PF08547">
    <property type="entry name" value="CIA30"/>
    <property type="match status" value="1"/>
</dbReference>
<dbReference type="SUPFAM" id="SSF51735">
    <property type="entry name" value="NAD(P)-binding Rossmann-fold domains"/>
    <property type="match status" value="1"/>
</dbReference>
<evidence type="ECO:0000256" key="1">
    <source>
        <dbReference type="SAM" id="MobiDB-lite"/>
    </source>
</evidence>
<name>A0A8S1JC64_9CHLO</name>
<feature type="domain" description="NAD(P)-binding" evidence="3">
    <location>
        <begin position="451"/>
        <end position="549"/>
    </location>
</feature>